<dbReference type="EMBL" id="FOHA01000001">
    <property type="protein sequence ID" value="SER54311.1"/>
    <property type="molecule type" value="Genomic_DNA"/>
</dbReference>
<evidence type="ECO:0000313" key="3">
    <source>
        <dbReference type="Proteomes" id="UP000198948"/>
    </source>
</evidence>
<dbReference type="Gene3D" id="3.90.1200.10">
    <property type="match status" value="1"/>
</dbReference>
<protein>
    <submittedName>
        <fullName evidence="2">Phosphotransferase enzyme family protein</fullName>
    </submittedName>
</protein>
<dbReference type="InterPro" id="IPR011009">
    <property type="entry name" value="Kinase-like_dom_sf"/>
</dbReference>
<keyword evidence="3" id="KW-1185">Reference proteome</keyword>
<proteinExistence type="predicted"/>
<dbReference type="InterPro" id="IPR002575">
    <property type="entry name" value="Aminoglycoside_PTrfase"/>
</dbReference>
<dbReference type="OrthoDB" id="2352890at2"/>
<name>A0A1H9Q1H8_9LACT</name>
<dbReference type="RefSeq" id="WP_092649513.1">
    <property type="nucleotide sequence ID" value="NZ_FOHA01000001.1"/>
</dbReference>
<dbReference type="STRING" id="142588.SAMN04488559_101292"/>
<sequence>MDKVIIKKIAQQLNLGMILSPPEQLHGGLMHKMYSLVTEKGKYAIKLLNPYIMKRETAMANFQAAEQLEKLVEQYPIPILPAITFNGQKMQEIDGQFFYLYEWYEGASLKNEVITITHCREIGKTLAKIHQINRKKVPFKRNEIQIDWDTYIAKMAFQDESLYELLKQNRSLLYESQEIGNQAIKKIPPILSICHNDMDSKNVLWYGFDYRIIDLETLSYSSPFIELYEVALCWSGYEICKIDYHLFRAVIQSYHEAGGQLPIDWSIIYDSNYGRLEWLEFNIKRALGIDCSIEEKEIGLSEVRETVAHIVYYHEVRESLLNCLEEFNN</sequence>
<evidence type="ECO:0000313" key="2">
    <source>
        <dbReference type="EMBL" id="SER54311.1"/>
    </source>
</evidence>
<dbReference type="GO" id="GO:0016740">
    <property type="term" value="F:transferase activity"/>
    <property type="evidence" value="ECO:0007669"/>
    <property type="project" value="UniProtKB-KW"/>
</dbReference>
<keyword evidence="2" id="KW-0808">Transferase</keyword>
<gene>
    <name evidence="2" type="ORF">SAMN04488559_101292</name>
</gene>
<feature type="domain" description="Aminoglycoside phosphotransferase" evidence="1">
    <location>
        <begin position="24"/>
        <end position="231"/>
    </location>
</feature>
<evidence type="ECO:0000259" key="1">
    <source>
        <dbReference type="Pfam" id="PF01636"/>
    </source>
</evidence>
<organism evidence="2 3">
    <name type="scientific">Isobaculum melis</name>
    <dbReference type="NCBI Taxonomy" id="142588"/>
    <lineage>
        <taxon>Bacteria</taxon>
        <taxon>Bacillati</taxon>
        <taxon>Bacillota</taxon>
        <taxon>Bacilli</taxon>
        <taxon>Lactobacillales</taxon>
        <taxon>Carnobacteriaceae</taxon>
        <taxon>Isobaculum</taxon>
    </lineage>
</organism>
<dbReference type="AlphaFoldDB" id="A0A1H9Q1H8"/>
<dbReference type="Pfam" id="PF01636">
    <property type="entry name" value="APH"/>
    <property type="match status" value="1"/>
</dbReference>
<dbReference type="Proteomes" id="UP000198948">
    <property type="component" value="Unassembled WGS sequence"/>
</dbReference>
<dbReference type="SUPFAM" id="SSF56112">
    <property type="entry name" value="Protein kinase-like (PK-like)"/>
    <property type="match status" value="1"/>
</dbReference>
<reference evidence="2 3" key="1">
    <citation type="submission" date="2016-10" db="EMBL/GenBank/DDBJ databases">
        <authorList>
            <person name="de Groot N.N."/>
        </authorList>
    </citation>
    <scope>NUCLEOTIDE SEQUENCE [LARGE SCALE GENOMIC DNA]</scope>
    <source>
        <strain evidence="2 3">DSM 13760</strain>
    </source>
</reference>
<accession>A0A1H9Q1H8</accession>